<name>A0A3R6EI26_9BACT</name>
<comment type="similarity">
    <text evidence="1">Belongs to the TonB-dependent receptor family.</text>
</comment>
<dbReference type="SUPFAM" id="SSF56935">
    <property type="entry name" value="Porins"/>
    <property type="match status" value="1"/>
</dbReference>
<dbReference type="PROSITE" id="PS52016">
    <property type="entry name" value="TONB_DEPENDENT_REC_3"/>
    <property type="match status" value="1"/>
</dbReference>
<dbReference type="InterPro" id="IPR012910">
    <property type="entry name" value="Plug_dom"/>
</dbReference>
<dbReference type="NCBIfam" id="TIGR04057">
    <property type="entry name" value="SusC_RagA_signa"/>
    <property type="match status" value="1"/>
</dbReference>
<accession>A0A3R6EI26</accession>
<reference evidence="2 3" key="1">
    <citation type="submission" date="2018-08" db="EMBL/GenBank/DDBJ databases">
        <title>A genome reference for cultivated species of the human gut microbiota.</title>
        <authorList>
            <person name="Zou Y."/>
            <person name="Xue W."/>
            <person name="Luo G."/>
        </authorList>
    </citation>
    <scope>NUCLEOTIDE SEQUENCE [LARGE SCALE GENOMIC DNA]</scope>
    <source>
        <strain evidence="2 3">AM34-17</strain>
    </source>
</reference>
<dbReference type="SUPFAM" id="SSF49464">
    <property type="entry name" value="Carboxypeptidase regulatory domain-like"/>
    <property type="match status" value="1"/>
</dbReference>
<keyword evidence="1" id="KW-0813">Transport</keyword>
<keyword evidence="1" id="KW-0472">Membrane</keyword>
<dbReference type="Proteomes" id="UP000286260">
    <property type="component" value="Unassembled WGS sequence"/>
</dbReference>
<dbReference type="InterPro" id="IPR008969">
    <property type="entry name" value="CarboxyPept-like_regulatory"/>
</dbReference>
<comment type="subcellular location">
    <subcellularLocation>
        <location evidence="1">Cell outer membrane</location>
        <topology evidence="1">Multi-pass membrane protein</topology>
    </subcellularLocation>
</comment>
<dbReference type="InterPro" id="IPR039426">
    <property type="entry name" value="TonB-dep_rcpt-like"/>
</dbReference>
<dbReference type="Gene3D" id="2.60.40.1120">
    <property type="entry name" value="Carboxypeptidase-like, regulatory domain"/>
    <property type="match status" value="1"/>
</dbReference>
<keyword evidence="1" id="KW-0812">Transmembrane</keyword>
<sequence length="1030" mass="115569">MSYIKYKISMLAVCASLISPGLLSSAQNVDSSIQLKGMVVDEFGKSISGALLKSEKGKCEYLTKVDGTYEFNLKDGSQYITVSYIGYSDKIVSVDNKTELKSIQLTFDASKADELVDLGYISLPKRSVTGAVSQVTGLDLDKSPEANLTKTFAGRFAGLTTIETNSELSRGALSSSSTGVTMLIRGLSTINGREPLIIVDGIICPNTNYTYITPKEIESITVLKDAATTALYGIQGANGVISIKTKRGHIGKTTVDVNFDQSFQQMTKTPSFINSYDYARMRNQAGFNDGLGYNSQFSADDLDKFQIGNDALYPNNNWYDMFIRPLTFMSRVGVNVKGGNERVRYFSNVNYMHQQLPFKTANEPNAKYDPTPKNNWFNFRSNIDVKINDYLSGFMRLSGNIKTEKTTGYGNETIYNHIFNLPPTMYGPVTPFGEGILNGNQVITHDNEKTPVYGMLNRSGYIQALVANINAQAGLVLDLSFLTKGLSLSGVMAYQTNSVNQTTTTQNFERYVRSKDFSKLDFSLLGSDSNTPLAYGKSSSFYYNLNLFANVNYSRQFGDHSIDALGYIFYLQQEKENASGSQILPYKRENLGLSATYGYKKRYFVKADLGYSGSEQFHPDNRYVATPAISAAWVVSSEPFMSNLSWLSNLKLRASYGLTANDQLGGERFLYLDYIDINGNEGLKGNPDLVAEKMKKQNYGVDLGLFNELTVSFDWYKSLCDNMLVSSAGLVPEYQGTALSNYPKTNSGKMENKGFEVQVMYNKQLNKDWSFYLAGSFSYNKNKVLNVNESPFSDEYAYPYRTEGYSVNQQWGYLIDYSNGNGMFNFEEELEQSSLSYAFGTPRVGDFIYKDLNNDKIIDEKDKAPILNTTIPQHFYNFSGGFKYKGFEVNFLFQGTGKFSRCISGVGAYESEYQGVFTDLHLQAWTPERWNNGEEIKYPALSLRKSTNHQPNSFFIMDASYLRLKNAEIAYTLPVNICRKVFTERIRFSLSGQNLFTIDNMRSKFIDPEVGNMGTFQPYRVYNIGVSLTF</sequence>
<evidence type="ECO:0000313" key="3">
    <source>
        <dbReference type="Proteomes" id="UP000286260"/>
    </source>
</evidence>
<dbReference type="RefSeq" id="WP_122204248.1">
    <property type="nucleotide sequence ID" value="NZ_QRPL01000007.1"/>
</dbReference>
<dbReference type="Pfam" id="PF13715">
    <property type="entry name" value="CarbopepD_reg_2"/>
    <property type="match status" value="1"/>
</dbReference>
<proteinExistence type="inferred from homology"/>
<organism evidence="2 3">
    <name type="scientific">Parabacteroides merdae</name>
    <dbReference type="NCBI Taxonomy" id="46503"/>
    <lineage>
        <taxon>Bacteria</taxon>
        <taxon>Pseudomonadati</taxon>
        <taxon>Bacteroidota</taxon>
        <taxon>Bacteroidia</taxon>
        <taxon>Bacteroidales</taxon>
        <taxon>Tannerellaceae</taxon>
        <taxon>Parabacteroides</taxon>
    </lineage>
</organism>
<dbReference type="InterPro" id="IPR037066">
    <property type="entry name" value="Plug_dom_sf"/>
</dbReference>
<dbReference type="InterPro" id="IPR023996">
    <property type="entry name" value="TonB-dep_OMP_SusC/RagA"/>
</dbReference>
<dbReference type="GO" id="GO:0009279">
    <property type="term" value="C:cell outer membrane"/>
    <property type="evidence" value="ECO:0007669"/>
    <property type="project" value="UniProtKB-SubCell"/>
</dbReference>
<dbReference type="NCBIfam" id="TIGR04056">
    <property type="entry name" value="OMP_RagA_SusC"/>
    <property type="match status" value="1"/>
</dbReference>
<gene>
    <name evidence="2" type="ORF">DW828_07720</name>
</gene>
<keyword evidence="1" id="KW-1134">Transmembrane beta strand</keyword>
<dbReference type="AlphaFoldDB" id="A0A3R6EI26"/>
<comment type="caution">
    <text evidence="2">The sequence shown here is derived from an EMBL/GenBank/DDBJ whole genome shotgun (WGS) entry which is preliminary data.</text>
</comment>
<evidence type="ECO:0000256" key="1">
    <source>
        <dbReference type="PROSITE-ProRule" id="PRU01360"/>
    </source>
</evidence>
<dbReference type="EMBL" id="QSII01000008">
    <property type="protein sequence ID" value="RHC86563.1"/>
    <property type="molecule type" value="Genomic_DNA"/>
</dbReference>
<dbReference type="InterPro" id="IPR023997">
    <property type="entry name" value="TonB-dep_OMP_SusC/RagA_CS"/>
</dbReference>
<keyword evidence="1" id="KW-0998">Cell outer membrane</keyword>
<dbReference type="Pfam" id="PF07715">
    <property type="entry name" value="Plug"/>
    <property type="match status" value="1"/>
</dbReference>
<dbReference type="Gene3D" id="2.170.130.10">
    <property type="entry name" value="TonB-dependent receptor, plug domain"/>
    <property type="match status" value="1"/>
</dbReference>
<evidence type="ECO:0000313" key="2">
    <source>
        <dbReference type="EMBL" id="RHC86563.1"/>
    </source>
</evidence>
<protein>
    <submittedName>
        <fullName evidence="2">SusC/RagA family TonB-linked outer membrane protein</fullName>
    </submittedName>
</protein>